<dbReference type="PROSITE" id="PS00135">
    <property type="entry name" value="TRYPSIN_SER"/>
    <property type="match status" value="1"/>
</dbReference>
<feature type="domain" description="Peptidase S1" evidence="2">
    <location>
        <begin position="88"/>
        <end position="340"/>
    </location>
</feature>
<evidence type="ECO:0000259" key="2">
    <source>
        <dbReference type="PROSITE" id="PS50240"/>
    </source>
</evidence>
<evidence type="ECO:0000313" key="3">
    <source>
        <dbReference type="EMBL" id="TCP12717.1"/>
    </source>
</evidence>
<keyword evidence="4" id="KW-1185">Reference proteome</keyword>
<dbReference type="InterPro" id="IPR043504">
    <property type="entry name" value="Peptidase_S1_PA_chymotrypsin"/>
</dbReference>
<dbReference type="OrthoDB" id="267336at2"/>
<dbReference type="PROSITE" id="PS50240">
    <property type="entry name" value="TRYPSIN_DOM"/>
    <property type="match status" value="1"/>
</dbReference>
<dbReference type="Proteomes" id="UP000294841">
    <property type="component" value="Unassembled WGS sequence"/>
</dbReference>
<dbReference type="InterPro" id="IPR001314">
    <property type="entry name" value="Peptidase_S1A"/>
</dbReference>
<dbReference type="AlphaFoldDB" id="A0A4R2N025"/>
<dbReference type="SUPFAM" id="SSF50494">
    <property type="entry name" value="Trypsin-like serine proteases"/>
    <property type="match status" value="1"/>
</dbReference>
<reference evidence="3 4" key="1">
    <citation type="submission" date="2019-03" db="EMBL/GenBank/DDBJ databases">
        <title>Genomic Encyclopedia of Type Strains, Phase IV (KMG-IV): sequencing the most valuable type-strain genomes for metagenomic binning, comparative biology and taxonomic classification.</title>
        <authorList>
            <person name="Goeker M."/>
        </authorList>
    </citation>
    <scope>NUCLEOTIDE SEQUENCE [LARGE SCALE GENOMIC DNA]</scope>
    <source>
        <strain evidence="3 4">DSM 28231</strain>
    </source>
</reference>
<dbReference type="GO" id="GO:0004252">
    <property type="term" value="F:serine-type endopeptidase activity"/>
    <property type="evidence" value="ECO:0007669"/>
    <property type="project" value="InterPro"/>
</dbReference>
<evidence type="ECO:0000313" key="4">
    <source>
        <dbReference type="Proteomes" id="UP000294841"/>
    </source>
</evidence>
<evidence type="ECO:0000256" key="1">
    <source>
        <dbReference type="ARBA" id="ARBA00023157"/>
    </source>
</evidence>
<gene>
    <name evidence="3" type="ORF">EV697_10320</name>
</gene>
<dbReference type="InterPro" id="IPR001254">
    <property type="entry name" value="Trypsin_dom"/>
</dbReference>
<keyword evidence="1" id="KW-1015">Disulfide bond</keyword>
<proteinExistence type="predicted"/>
<accession>A0A4R2N025</accession>
<organism evidence="3 4">
    <name type="scientific">Bisgaardia hudsonensis</name>
    <dbReference type="NCBI Taxonomy" id="109472"/>
    <lineage>
        <taxon>Bacteria</taxon>
        <taxon>Pseudomonadati</taxon>
        <taxon>Pseudomonadota</taxon>
        <taxon>Gammaproteobacteria</taxon>
        <taxon>Pasteurellales</taxon>
        <taxon>Pasteurellaceae</taxon>
        <taxon>Bisgaardia</taxon>
    </lineage>
</organism>
<dbReference type="EMBL" id="SLXI01000003">
    <property type="protein sequence ID" value="TCP12717.1"/>
    <property type="molecule type" value="Genomic_DNA"/>
</dbReference>
<dbReference type="GO" id="GO:0006508">
    <property type="term" value="P:proteolysis"/>
    <property type="evidence" value="ECO:0007669"/>
    <property type="project" value="InterPro"/>
</dbReference>
<dbReference type="InterPro" id="IPR009003">
    <property type="entry name" value="Peptidase_S1_PA"/>
</dbReference>
<dbReference type="PANTHER" id="PTHR24256">
    <property type="entry name" value="TRYPTASE-RELATED"/>
    <property type="match status" value="1"/>
</dbReference>
<dbReference type="SMART" id="SM00020">
    <property type="entry name" value="Tryp_SPc"/>
    <property type="match status" value="1"/>
</dbReference>
<dbReference type="RefSeq" id="WP_132023235.1">
    <property type="nucleotide sequence ID" value="NZ_CP016605.1"/>
</dbReference>
<dbReference type="PRINTS" id="PR00722">
    <property type="entry name" value="CHYMOTRYPSIN"/>
</dbReference>
<dbReference type="InterPro" id="IPR051487">
    <property type="entry name" value="Ser/Thr_Proteases_Immune/Dev"/>
</dbReference>
<comment type="caution">
    <text evidence="3">The sequence shown here is derived from an EMBL/GenBank/DDBJ whole genome shotgun (WGS) entry which is preliminary data.</text>
</comment>
<dbReference type="Gene3D" id="2.40.10.10">
    <property type="entry name" value="Trypsin-like serine proteases"/>
    <property type="match status" value="1"/>
</dbReference>
<name>A0A4R2N025_9PAST</name>
<dbReference type="Pfam" id="PF00089">
    <property type="entry name" value="Trypsin"/>
    <property type="match status" value="1"/>
</dbReference>
<dbReference type="InterPro" id="IPR033116">
    <property type="entry name" value="TRYPSIN_SER"/>
</dbReference>
<protein>
    <submittedName>
        <fullName evidence="3">Trypsin</fullName>
    </submittedName>
</protein>
<sequence length="341" mass="37479">MNNFNNQSKRTIYLMNLISTLLLGFFLISCADVTRQGVAFGIRHDVPLAKYEQATLNKKQLDIPDLSPVIQFAYSVDGKSEDEEVIASGILINSEWILTAAHNFYVAEEQSAPVNPDRVIVRVGKNPNEPEAEYTVDKIVLHPTWITQGDGFTLGNDVALVHLSAPITNIKPVKVINHNDLEPLGKPVWFAGFGDYSMTKNQDEDSYSKLHLINNILDRRVSGIITEEDGKTYSGGLLAFDFDSPDQTHNSLGDDFIGEDEQLLGTGTSQSEALPLEGTTVEGDSGGALFVKKNGQWVVAGILSGGAADPYLDFIDGDYGDISIFTRIADVRQWIDSVIRR</sequence>